<accession>A0A923KVG7</accession>
<reference evidence="2" key="2">
    <citation type="submission" date="2020-10" db="EMBL/GenBank/DDBJ databases">
        <title>Comparative genomics of the Acetobacterium genus.</title>
        <authorList>
            <person name="Marshall C."/>
            <person name="May H."/>
            <person name="Norman S."/>
        </authorList>
    </citation>
    <scope>NUCLEOTIDE SEQUENCE</scope>
    <source>
        <strain evidence="2">DER-2019</strain>
    </source>
</reference>
<feature type="transmembrane region" description="Helical" evidence="1">
    <location>
        <begin position="41"/>
        <end position="60"/>
    </location>
</feature>
<gene>
    <name evidence="2" type="ORF">GH810_03915</name>
</gene>
<dbReference type="RefSeq" id="WP_148565827.1">
    <property type="nucleotide sequence ID" value="NZ_RXYA01000002.1"/>
</dbReference>
<evidence type="ECO:0000313" key="3">
    <source>
        <dbReference type="Proteomes" id="UP000616595"/>
    </source>
</evidence>
<organism evidence="2 3">
    <name type="scientific">Acetobacterium paludosum</name>
    <dbReference type="NCBI Taxonomy" id="52693"/>
    <lineage>
        <taxon>Bacteria</taxon>
        <taxon>Bacillati</taxon>
        <taxon>Bacillota</taxon>
        <taxon>Clostridia</taxon>
        <taxon>Eubacteriales</taxon>
        <taxon>Eubacteriaceae</taxon>
        <taxon>Acetobacterium</taxon>
    </lineage>
</organism>
<reference evidence="2" key="1">
    <citation type="submission" date="2019-10" db="EMBL/GenBank/DDBJ databases">
        <authorList>
            <person name="Ross D.E."/>
            <person name="Gulliver D."/>
        </authorList>
    </citation>
    <scope>NUCLEOTIDE SEQUENCE</scope>
    <source>
        <strain evidence="2">DER-2019</strain>
    </source>
</reference>
<feature type="transmembrane region" description="Helical" evidence="1">
    <location>
        <begin position="80"/>
        <end position="102"/>
    </location>
</feature>
<keyword evidence="3" id="KW-1185">Reference proteome</keyword>
<feature type="transmembrane region" description="Helical" evidence="1">
    <location>
        <begin position="137"/>
        <end position="154"/>
    </location>
</feature>
<evidence type="ECO:0000256" key="1">
    <source>
        <dbReference type="SAM" id="Phobius"/>
    </source>
</evidence>
<proteinExistence type="predicted"/>
<keyword evidence="1" id="KW-1133">Transmembrane helix</keyword>
<feature type="transmembrane region" description="Helical" evidence="1">
    <location>
        <begin position="193"/>
        <end position="213"/>
    </location>
</feature>
<protein>
    <submittedName>
        <fullName evidence="2">Uncharacterized protein</fullName>
    </submittedName>
</protein>
<evidence type="ECO:0000313" key="2">
    <source>
        <dbReference type="EMBL" id="MBC3887450.1"/>
    </source>
</evidence>
<sequence>MNEDSVIEEKTKLDAILEAKEKTTNQCQSNKILIKKILENSGVIITVLTTLAFICLYGFQSGKLLYLGLPNTMIQIDLMSYCYIITYLMLILTSFVSCYSMYKADQILDIHRFRFDRFVIMLFGLMFFIQALGYYTLQTMISITFVAILIEFVLKKKNNLKKPDIEEKIPENKYKDTVAYYSYKFLEVSYNKLIVIVIIMAVCASISTGIGYFRTTNQSTYQILEENGLIKAIVVDYSDTAIVFNAEIIDKQLFLHNDKYMLISKENLPLTYTEFNNVVITR</sequence>
<keyword evidence="1" id="KW-0812">Transmembrane</keyword>
<name>A0A923KVG7_9FIRM</name>
<dbReference type="EMBL" id="WJBD01000003">
    <property type="protein sequence ID" value="MBC3887450.1"/>
    <property type="molecule type" value="Genomic_DNA"/>
</dbReference>
<comment type="caution">
    <text evidence="2">The sequence shown here is derived from an EMBL/GenBank/DDBJ whole genome shotgun (WGS) entry which is preliminary data.</text>
</comment>
<dbReference type="AlphaFoldDB" id="A0A923KVG7"/>
<keyword evidence="1" id="KW-0472">Membrane</keyword>
<dbReference type="Proteomes" id="UP000616595">
    <property type="component" value="Unassembled WGS sequence"/>
</dbReference>